<evidence type="ECO:0000256" key="1">
    <source>
        <dbReference type="SAM" id="Phobius"/>
    </source>
</evidence>
<dbReference type="AlphaFoldDB" id="A0A0M3J2V9"/>
<gene>
    <name evidence="2" type="ORF">ASIM_LOCUS1742</name>
</gene>
<feature type="transmembrane region" description="Helical" evidence="1">
    <location>
        <begin position="25"/>
        <end position="41"/>
    </location>
</feature>
<dbReference type="Proteomes" id="UP000267096">
    <property type="component" value="Unassembled WGS sequence"/>
</dbReference>
<evidence type="ECO:0000313" key="4">
    <source>
        <dbReference type="WBParaSite" id="ASIM_0000187101-mRNA-1"/>
    </source>
</evidence>
<reference evidence="4" key="1">
    <citation type="submission" date="2017-02" db="UniProtKB">
        <authorList>
            <consortium name="WormBaseParasite"/>
        </authorList>
    </citation>
    <scope>IDENTIFICATION</scope>
</reference>
<keyword evidence="1" id="KW-1133">Transmembrane helix</keyword>
<keyword evidence="1" id="KW-0472">Membrane</keyword>
<keyword evidence="1" id="KW-0812">Transmembrane</keyword>
<organism evidence="4">
    <name type="scientific">Anisakis simplex</name>
    <name type="common">Herring worm</name>
    <dbReference type="NCBI Taxonomy" id="6269"/>
    <lineage>
        <taxon>Eukaryota</taxon>
        <taxon>Metazoa</taxon>
        <taxon>Ecdysozoa</taxon>
        <taxon>Nematoda</taxon>
        <taxon>Chromadorea</taxon>
        <taxon>Rhabditida</taxon>
        <taxon>Spirurina</taxon>
        <taxon>Ascaridomorpha</taxon>
        <taxon>Ascaridoidea</taxon>
        <taxon>Anisakidae</taxon>
        <taxon>Anisakis</taxon>
        <taxon>Anisakis simplex complex</taxon>
    </lineage>
</organism>
<reference evidence="2 3" key="2">
    <citation type="submission" date="2018-11" db="EMBL/GenBank/DDBJ databases">
        <authorList>
            <consortium name="Pathogen Informatics"/>
        </authorList>
    </citation>
    <scope>NUCLEOTIDE SEQUENCE [LARGE SCALE GENOMIC DNA]</scope>
</reference>
<sequence length="42" mass="4781">MEASFSEFTSSDGVNANRRGRRGRYSLVCFVHIILLNGIFIF</sequence>
<dbReference type="EMBL" id="UYRR01002000">
    <property type="protein sequence ID" value="VDK19179.1"/>
    <property type="molecule type" value="Genomic_DNA"/>
</dbReference>
<dbReference type="WBParaSite" id="ASIM_0000187101-mRNA-1">
    <property type="protein sequence ID" value="ASIM_0000187101-mRNA-1"/>
    <property type="gene ID" value="ASIM_0000187101"/>
</dbReference>
<accession>A0A0M3J2V9</accession>
<name>A0A0M3J2V9_ANISI</name>
<keyword evidence="3" id="KW-1185">Reference proteome</keyword>
<proteinExistence type="predicted"/>
<evidence type="ECO:0000313" key="2">
    <source>
        <dbReference type="EMBL" id="VDK19179.1"/>
    </source>
</evidence>
<protein>
    <submittedName>
        <fullName evidence="2 4">Uncharacterized protein</fullName>
    </submittedName>
</protein>
<evidence type="ECO:0000313" key="3">
    <source>
        <dbReference type="Proteomes" id="UP000267096"/>
    </source>
</evidence>